<organism evidence="8 9">
    <name type="scientific">Reticulibacter mediterranei</name>
    <dbReference type="NCBI Taxonomy" id="2778369"/>
    <lineage>
        <taxon>Bacteria</taxon>
        <taxon>Bacillati</taxon>
        <taxon>Chloroflexota</taxon>
        <taxon>Ktedonobacteria</taxon>
        <taxon>Ktedonobacterales</taxon>
        <taxon>Reticulibacteraceae</taxon>
        <taxon>Reticulibacter</taxon>
    </lineage>
</organism>
<dbReference type="UniPathway" id="UPA00219"/>
<dbReference type="GO" id="GO:0018104">
    <property type="term" value="P:peptidoglycan-protein cross-linking"/>
    <property type="evidence" value="ECO:0007669"/>
    <property type="project" value="TreeGrafter"/>
</dbReference>
<sequence>MASATKHTTKGIVILTTVLLLAALLLNACGDNPQTQQQATQSRKSFEQELAHARMIGTPEAQLQPIIKQAQQLNQTSAPLTLFSSEPVTTYYSNMSQRYTMLRIQLRGLETKVTQQLDFQANTDLQNFASILAQRQAQGFVATKNFTNQLTQDQDLMAQAQYPKHYMQISADAKNATQALRLMGPTYDALTSLRTLIQQLNASKIDVTALKLQEQYDVEQFRKASSSNDFMHLTDQINSQVQTSTVLSTQAIPYVGASKLKQFRADIDQMKLYGQDTGTYQQQLYTDQAALDKATTLRDFLKVSSQIDSHMNAIQIPMLQGQANYLLQQFHQEVNSWGNSHQYHNAYDNTSYRLDYEYDQQGIGSDLDYVVQAAQTKDDYQAAIDMINNDMQHLKAMEADYDDSTAWNKAHASDMQLMQHYKLNSGQVIVVSLIEQSLRLYQDGKLVQSFLITSGQYQKPTPPGYWHIFVRESPTKFKSSEPKGSAFWYPDTNINYAMEYRDGGYYIHDSWWRLDYGPKTNFPHADSGGDQSFAGNGSHGCINMQKDQAAWMYAHTGYSTPVIIY</sequence>
<dbReference type="GO" id="GO:0005576">
    <property type="term" value="C:extracellular region"/>
    <property type="evidence" value="ECO:0007669"/>
    <property type="project" value="TreeGrafter"/>
</dbReference>
<dbReference type="RefSeq" id="WP_220202986.1">
    <property type="nucleotide sequence ID" value="NZ_BNJK01000001.1"/>
</dbReference>
<keyword evidence="2" id="KW-0808">Transferase</keyword>
<dbReference type="GO" id="GO:0008360">
    <property type="term" value="P:regulation of cell shape"/>
    <property type="evidence" value="ECO:0007669"/>
    <property type="project" value="UniProtKB-UniRule"/>
</dbReference>
<evidence type="ECO:0000259" key="7">
    <source>
        <dbReference type="PROSITE" id="PS52029"/>
    </source>
</evidence>
<evidence type="ECO:0000313" key="9">
    <source>
        <dbReference type="Proteomes" id="UP000597444"/>
    </source>
</evidence>
<evidence type="ECO:0000256" key="3">
    <source>
        <dbReference type="ARBA" id="ARBA00022960"/>
    </source>
</evidence>
<keyword evidence="4 6" id="KW-0573">Peptidoglycan synthesis</keyword>
<dbReference type="PROSITE" id="PS52029">
    <property type="entry name" value="LD_TPASE"/>
    <property type="match status" value="1"/>
</dbReference>
<dbReference type="GO" id="GO:0016740">
    <property type="term" value="F:transferase activity"/>
    <property type="evidence" value="ECO:0007669"/>
    <property type="project" value="UniProtKB-KW"/>
</dbReference>
<evidence type="ECO:0000256" key="5">
    <source>
        <dbReference type="ARBA" id="ARBA00023316"/>
    </source>
</evidence>
<dbReference type="InterPro" id="IPR038063">
    <property type="entry name" value="Transpep_catalytic_dom"/>
</dbReference>
<dbReference type="CDD" id="cd16913">
    <property type="entry name" value="YkuD_like"/>
    <property type="match status" value="1"/>
</dbReference>
<dbReference type="Proteomes" id="UP000597444">
    <property type="component" value="Unassembled WGS sequence"/>
</dbReference>
<evidence type="ECO:0000313" key="8">
    <source>
        <dbReference type="EMBL" id="GHO92129.1"/>
    </source>
</evidence>
<feature type="active site" description="Proton donor/acceptor" evidence="6">
    <location>
        <position position="508"/>
    </location>
</feature>
<feature type="domain" description="L,D-TPase catalytic" evidence="7">
    <location>
        <begin position="427"/>
        <end position="565"/>
    </location>
</feature>
<dbReference type="PANTHER" id="PTHR30582">
    <property type="entry name" value="L,D-TRANSPEPTIDASE"/>
    <property type="match status" value="1"/>
</dbReference>
<dbReference type="PANTHER" id="PTHR30582:SF2">
    <property type="entry name" value="L,D-TRANSPEPTIDASE YCIB-RELATED"/>
    <property type="match status" value="1"/>
</dbReference>
<evidence type="ECO:0000256" key="1">
    <source>
        <dbReference type="ARBA" id="ARBA00004752"/>
    </source>
</evidence>
<reference evidence="8" key="1">
    <citation type="submission" date="2020-10" db="EMBL/GenBank/DDBJ databases">
        <title>Taxonomic study of unclassified bacteria belonging to the class Ktedonobacteria.</title>
        <authorList>
            <person name="Yabe S."/>
            <person name="Wang C.M."/>
            <person name="Zheng Y."/>
            <person name="Sakai Y."/>
            <person name="Cavaletti L."/>
            <person name="Monciardini P."/>
            <person name="Donadio S."/>
        </authorList>
    </citation>
    <scope>NUCLEOTIDE SEQUENCE</scope>
    <source>
        <strain evidence="8">ID150040</strain>
    </source>
</reference>
<keyword evidence="3 6" id="KW-0133">Cell shape</keyword>
<protein>
    <recommendedName>
        <fullName evidence="7">L,D-TPase catalytic domain-containing protein</fullName>
    </recommendedName>
</protein>
<comment type="pathway">
    <text evidence="1 6">Cell wall biogenesis; peptidoglycan biosynthesis.</text>
</comment>
<dbReference type="Pfam" id="PF03734">
    <property type="entry name" value="YkuD"/>
    <property type="match status" value="1"/>
</dbReference>
<dbReference type="Gene3D" id="2.40.440.10">
    <property type="entry name" value="L,D-transpeptidase catalytic domain-like"/>
    <property type="match status" value="1"/>
</dbReference>
<comment type="caution">
    <text evidence="8">The sequence shown here is derived from an EMBL/GenBank/DDBJ whole genome shotgun (WGS) entry which is preliminary data.</text>
</comment>
<keyword evidence="9" id="KW-1185">Reference proteome</keyword>
<evidence type="ECO:0000256" key="2">
    <source>
        <dbReference type="ARBA" id="ARBA00022679"/>
    </source>
</evidence>
<evidence type="ECO:0000256" key="6">
    <source>
        <dbReference type="PROSITE-ProRule" id="PRU01373"/>
    </source>
</evidence>
<evidence type="ECO:0000256" key="4">
    <source>
        <dbReference type="ARBA" id="ARBA00022984"/>
    </source>
</evidence>
<dbReference type="AlphaFoldDB" id="A0A8J3IB27"/>
<dbReference type="InterPro" id="IPR005490">
    <property type="entry name" value="LD_TPept_cat_dom"/>
</dbReference>
<keyword evidence="5 6" id="KW-0961">Cell wall biogenesis/degradation</keyword>
<gene>
    <name evidence="8" type="ORF">KSF_021770</name>
</gene>
<dbReference type="EMBL" id="BNJK01000001">
    <property type="protein sequence ID" value="GHO92129.1"/>
    <property type="molecule type" value="Genomic_DNA"/>
</dbReference>
<dbReference type="GO" id="GO:0071972">
    <property type="term" value="F:peptidoglycan L,D-transpeptidase activity"/>
    <property type="evidence" value="ECO:0007669"/>
    <property type="project" value="TreeGrafter"/>
</dbReference>
<accession>A0A8J3IB27</accession>
<name>A0A8J3IB27_9CHLR</name>
<feature type="active site" description="Nucleophile" evidence="6">
    <location>
        <position position="541"/>
    </location>
</feature>
<dbReference type="SUPFAM" id="SSF141523">
    <property type="entry name" value="L,D-transpeptidase catalytic domain-like"/>
    <property type="match status" value="1"/>
</dbReference>
<dbReference type="GO" id="GO:0071555">
    <property type="term" value="P:cell wall organization"/>
    <property type="evidence" value="ECO:0007669"/>
    <property type="project" value="UniProtKB-UniRule"/>
</dbReference>
<dbReference type="InterPro" id="IPR050979">
    <property type="entry name" value="LD-transpeptidase"/>
</dbReference>
<proteinExistence type="predicted"/>